<dbReference type="PANTHER" id="PTHR33495:SF2">
    <property type="entry name" value="ANTI-SIGMA FACTOR ANTAGONIST TM_1081-RELATED"/>
    <property type="match status" value="1"/>
</dbReference>
<gene>
    <name evidence="2" type="ORF">BDD21_4110</name>
</gene>
<dbReference type="GO" id="GO:0043856">
    <property type="term" value="F:anti-sigma factor antagonist activity"/>
    <property type="evidence" value="ECO:0007669"/>
    <property type="project" value="TreeGrafter"/>
</dbReference>
<protein>
    <submittedName>
        <fullName evidence="2">Anti-sigma B factor antagonist</fullName>
    </submittedName>
</protein>
<dbReference type="Pfam" id="PF01740">
    <property type="entry name" value="STAS"/>
    <property type="match status" value="1"/>
</dbReference>
<keyword evidence="3" id="KW-1185">Reference proteome</keyword>
<dbReference type="PANTHER" id="PTHR33495">
    <property type="entry name" value="ANTI-SIGMA FACTOR ANTAGONIST TM_1081-RELATED-RELATED"/>
    <property type="match status" value="1"/>
</dbReference>
<evidence type="ECO:0000259" key="1">
    <source>
        <dbReference type="PROSITE" id="PS50801"/>
    </source>
</evidence>
<name>A0A495VDY7_9GAMM</name>
<dbReference type="EMBL" id="RBXL01000001">
    <property type="protein sequence ID" value="RKT46587.1"/>
    <property type="molecule type" value="Genomic_DNA"/>
</dbReference>
<feature type="domain" description="STAS" evidence="1">
    <location>
        <begin position="27"/>
        <end position="110"/>
    </location>
</feature>
<dbReference type="OrthoDB" id="9796076at2"/>
<reference evidence="2 3" key="1">
    <citation type="submission" date="2018-10" db="EMBL/GenBank/DDBJ databases">
        <title>Genomic Encyclopedia of Archaeal and Bacterial Type Strains, Phase II (KMG-II): from individual species to whole genera.</title>
        <authorList>
            <person name="Goeker M."/>
        </authorList>
    </citation>
    <scope>NUCLEOTIDE SEQUENCE [LARGE SCALE GENOMIC DNA]</scope>
    <source>
        <strain evidence="2 3">DSM 235</strain>
    </source>
</reference>
<dbReference type="CDD" id="cd07043">
    <property type="entry name" value="STAS_anti-anti-sigma_factors"/>
    <property type="match status" value="1"/>
</dbReference>
<evidence type="ECO:0000313" key="2">
    <source>
        <dbReference type="EMBL" id="RKT46587.1"/>
    </source>
</evidence>
<dbReference type="RefSeq" id="WP_120798678.1">
    <property type="nucleotide sequence ID" value="NZ_RBXL01000001.1"/>
</dbReference>
<dbReference type="Gene3D" id="3.30.750.24">
    <property type="entry name" value="STAS domain"/>
    <property type="match status" value="1"/>
</dbReference>
<proteinExistence type="predicted"/>
<evidence type="ECO:0000313" key="3">
    <source>
        <dbReference type="Proteomes" id="UP000274556"/>
    </source>
</evidence>
<dbReference type="InterPro" id="IPR002645">
    <property type="entry name" value="STAS_dom"/>
</dbReference>
<dbReference type="AlphaFoldDB" id="A0A495VDY7"/>
<dbReference type="SUPFAM" id="SSF52091">
    <property type="entry name" value="SpoIIaa-like"/>
    <property type="match status" value="1"/>
</dbReference>
<accession>A0A495VDY7</accession>
<dbReference type="InterPro" id="IPR036513">
    <property type="entry name" value="STAS_dom_sf"/>
</dbReference>
<organism evidence="2 3">
    <name type="scientific">Thiocapsa rosea</name>
    <dbReference type="NCBI Taxonomy" id="69360"/>
    <lineage>
        <taxon>Bacteria</taxon>
        <taxon>Pseudomonadati</taxon>
        <taxon>Pseudomonadota</taxon>
        <taxon>Gammaproteobacteria</taxon>
        <taxon>Chromatiales</taxon>
        <taxon>Chromatiaceae</taxon>
        <taxon>Thiocapsa</taxon>
    </lineage>
</organism>
<dbReference type="PROSITE" id="PS50801">
    <property type="entry name" value="STAS"/>
    <property type="match status" value="1"/>
</dbReference>
<comment type="caution">
    <text evidence="2">The sequence shown here is derived from an EMBL/GenBank/DDBJ whole genome shotgun (WGS) entry which is preliminary data.</text>
</comment>
<sequence>MDLELEDAGELVIIRLPYPRFTLAQRDDFMSEMISIISRGYRSFILDLSAVTFIDSSALSTLISMLKTIGPRSRMVVCGLNEAVEYVFRLTNLHRVIEIQPDVAHARKALQSD</sequence>
<dbReference type="Proteomes" id="UP000274556">
    <property type="component" value="Unassembled WGS sequence"/>
</dbReference>